<accession>A0A518HPU8</accession>
<sequence length="490" mass="53634">MNTASDRSRSHVVGILFGRQHLHGCHASTTMLGAVRYEYASVAVQSDDLGRSLAELFDALGIHGDPVPVAAAIPTSECYFATRPINSGGGNASPRTLLRESLRSSTAKLDQLAIDVLNWQAHRRQLVSIVAAPLDRIESIRETIGNTQHSLQRLEPAANALISAAVENERKERRDRLVTRVFLGDTSLLAVMTKGTRAIHWQSMPLPQGDEGTGIVSIVRSVEAAYAACGLDTPPDSVSIYGRRELQSLIDRQWLSDNLPDDFRWLDAPSMKPDHIARACADGFLADEEDEFDFMREYREPLKLHRVVPYKEIALYLVAACALALVLLDRMNRTQSNHVALAASAPSMVTDGSNPRPERDRLNARATAISTFMDKRVRWSPMLGQITSILPDGTRLTGIRGTATMSQKRKRAVKTAPTTLILHAECVLDDAGQLPASVSKLTETVGQLETVAEHFQRVELSDLRRTLSAETGIAGAEFSIILTTSSKAKG</sequence>
<keyword evidence="2" id="KW-1185">Reference proteome</keyword>
<dbReference type="EMBL" id="CP037423">
    <property type="protein sequence ID" value="QDV42864.1"/>
    <property type="molecule type" value="Genomic_DNA"/>
</dbReference>
<evidence type="ECO:0008006" key="3">
    <source>
        <dbReference type="Google" id="ProtNLM"/>
    </source>
</evidence>
<protein>
    <recommendedName>
        <fullName evidence="3">Competence protein A</fullName>
    </recommendedName>
</protein>
<dbReference type="RefSeq" id="WP_145386572.1">
    <property type="nucleotide sequence ID" value="NZ_CP037423.1"/>
</dbReference>
<gene>
    <name evidence="1" type="ORF">Enr13x_27150</name>
</gene>
<dbReference type="Proteomes" id="UP000319004">
    <property type="component" value="Chromosome"/>
</dbReference>
<evidence type="ECO:0000313" key="2">
    <source>
        <dbReference type="Proteomes" id="UP000319004"/>
    </source>
</evidence>
<dbReference type="KEGG" id="snep:Enr13x_27150"/>
<evidence type="ECO:0000313" key="1">
    <source>
        <dbReference type="EMBL" id="QDV42864.1"/>
    </source>
</evidence>
<dbReference type="AlphaFoldDB" id="A0A518HPU8"/>
<name>A0A518HPU8_9BACT</name>
<dbReference type="OrthoDB" id="240080at2"/>
<organism evidence="1 2">
    <name type="scientific">Stieleria neptunia</name>
    <dbReference type="NCBI Taxonomy" id="2527979"/>
    <lineage>
        <taxon>Bacteria</taxon>
        <taxon>Pseudomonadati</taxon>
        <taxon>Planctomycetota</taxon>
        <taxon>Planctomycetia</taxon>
        <taxon>Pirellulales</taxon>
        <taxon>Pirellulaceae</taxon>
        <taxon>Stieleria</taxon>
    </lineage>
</organism>
<proteinExistence type="predicted"/>
<reference evidence="1 2" key="1">
    <citation type="submission" date="2019-03" db="EMBL/GenBank/DDBJ databases">
        <title>Deep-cultivation of Planctomycetes and their phenomic and genomic characterization uncovers novel biology.</title>
        <authorList>
            <person name="Wiegand S."/>
            <person name="Jogler M."/>
            <person name="Boedeker C."/>
            <person name="Pinto D."/>
            <person name="Vollmers J."/>
            <person name="Rivas-Marin E."/>
            <person name="Kohn T."/>
            <person name="Peeters S.H."/>
            <person name="Heuer A."/>
            <person name="Rast P."/>
            <person name="Oberbeckmann S."/>
            <person name="Bunk B."/>
            <person name="Jeske O."/>
            <person name="Meyerdierks A."/>
            <person name="Storesund J.E."/>
            <person name="Kallscheuer N."/>
            <person name="Luecker S."/>
            <person name="Lage O.M."/>
            <person name="Pohl T."/>
            <person name="Merkel B.J."/>
            <person name="Hornburger P."/>
            <person name="Mueller R.-W."/>
            <person name="Bruemmer F."/>
            <person name="Labrenz M."/>
            <person name="Spormann A.M."/>
            <person name="Op den Camp H."/>
            <person name="Overmann J."/>
            <person name="Amann R."/>
            <person name="Jetten M.S.M."/>
            <person name="Mascher T."/>
            <person name="Medema M.H."/>
            <person name="Devos D.P."/>
            <person name="Kaster A.-K."/>
            <person name="Ovreas L."/>
            <person name="Rohde M."/>
            <person name="Galperin M.Y."/>
            <person name="Jogler C."/>
        </authorList>
    </citation>
    <scope>NUCLEOTIDE SEQUENCE [LARGE SCALE GENOMIC DNA]</scope>
    <source>
        <strain evidence="1 2">Enr13</strain>
    </source>
</reference>